<sequence>MKLSCVNAVAFWLFLSLKKEDDTGRVNVVGFYGTFKRNVFDEPLNELYERVLRRKEVKIVKHTCSEEFLEIGTPLSIIAKAYRGRDGTPTIHALPSLVFNGRKELKELIGTMESDSVSYWSCSIWLTAWGMVFSL</sequence>
<reference evidence="2" key="1">
    <citation type="journal article" date="2014" name="Nat. Commun.">
        <title>The emerging biofuel crop Camelina sativa retains a highly undifferentiated hexaploid genome structure.</title>
        <authorList>
            <person name="Kagale S."/>
            <person name="Koh C."/>
            <person name="Nixon J."/>
            <person name="Bollina V."/>
            <person name="Clarke W.E."/>
            <person name="Tuteja R."/>
            <person name="Spillane C."/>
            <person name="Robinson S.J."/>
            <person name="Links M.G."/>
            <person name="Clarke C."/>
            <person name="Higgins E.E."/>
            <person name="Huebert T."/>
            <person name="Sharpe A.G."/>
            <person name="Parkin I.A."/>
        </authorList>
    </citation>
    <scope>NUCLEOTIDE SEQUENCE [LARGE SCALE GENOMIC DNA]</scope>
    <source>
        <strain evidence="2">cv. DH55</strain>
    </source>
</reference>
<protein>
    <submittedName>
        <fullName evidence="3">Uncharacterized protein LOC104740122</fullName>
    </submittedName>
</protein>
<keyword evidence="1" id="KW-0732">Signal</keyword>
<evidence type="ECO:0000313" key="3">
    <source>
        <dbReference type="RefSeq" id="XP_010458953.1"/>
    </source>
</evidence>
<keyword evidence="2" id="KW-1185">Reference proteome</keyword>
<feature type="chain" id="PRO_5045903688" evidence="1">
    <location>
        <begin position="21"/>
        <end position="135"/>
    </location>
</feature>
<organism evidence="2 3">
    <name type="scientific">Camelina sativa</name>
    <name type="common">False flax</name>
    <name type="synonym">Myagrum sativum</name>
    <dbReference type="NCBI Taxonomy" id="90675"/>
    <lineage>
        <taxon>Eukaryota</taxon>
        <taxon>Viridiplantae</taxon>
        <taxon>Streptophyta</taxon>
        <taxon>Embryophyta</taxon>
        <taxon>Tracheophyta</taxon>
        <taxon>Spermatophyta</taxon>
        <taxon>Magnoliopsida</taxon>
        <taxon>eudicotyledons</taxon>
        <taxon>Gunneridae</taxon>
        <taxon>Pentapetalae</taxon>
        <taxon>rosids</taxon>
        <taxon>malvids</taxon>
        <taxon>Brassicales</taxon>
        <taxon>Brassicaceae</taxon>
        <taxon>Camelineae</taxon>
        <taxon>Camelina</taxon>
    </lineage>
</organism>
<proteinExistence type="predicted"/>
<dbReference type="Proteomes" id="UP000694864">
    <property type="component" value="Chromosome 14"/>
</dbReference>
<name>A0ABM0VNS2_CAMSA</name>
<reference evidence="3" key="2">
    <citation type="submission" date="2025-08" db="UniProtKB">
        <authorList>
            <consortium name="RefSeq"/>
        </authorList>
    </citation>
    <scope>IDENTIFICATION</scope>
    <source>
        <tissue evidence="3">Leaf</tissue>
    </source>
</reference>
<evidence type="ECO:0000256" key="1">
    <source>
        <dbReference type="SAM" id="SignalP"/>
    </source>
</evidence>
<accession>A0ABM0VNS2</accession>
<dbReference type="GeneID" id="104740122"/>
<dbReference type="RefSeq" id="XP_010458953.1">
    <property type="nucleotide sequence ID" value="XM_010460651.2"/>
</dbReference>
<feature type="signal peptide" evidence="1">
    <location>
        <begin position="1"/>
        <end position="20"/>
    </location>
</feature>
<evidence type="ECO:0000313" key="2">
    <source>
        <dbReference type="Proteomes" id="UP000694864"/>
    </source>
</evidence>
<gene>
    <name evidence="3" type="primary">LOC104740122</name>
</gene>